<dbReference type="Pfam" id="PF12802">
    <property type="entry name" value="MarR_2"/>
    <property type="match status" value="1"/>
</dbReference>
<organism evidence="5 6">
    <name type="scientific">Antiquaquibacter soli</name>
    <dbReference type="NCBI Taxonomy" id="3064523"/>
    <lineage>
        <taxon>Bacteria</taxon>
        <taxon>Bacillati</taxon>
        <taxon>Actinomycetota</taxon>
        <taxon>Actinomycetes</taxon>
        <taxon>Micrococcales</taxon>
        <taxon>Microbacteriaceae</taxon>
        <taxon>Antiquaquibacter</taxon>
    </lineage>
</organism>
<dbReference type="Gene3D" id="1.10.10.10">
    <property type="entry name" value="Winged helix-like DNA-binding domain superfamily/Winged helix DNA-binding domain"/>
    <property type="match status" value="1"/>
</dbReference>
<name>A0ABT9BMP4_9MICO</name>
<protein>
    <submittedName>
        <fullName evidence="5">MarR family transcriptional regulator</fullName>
    </submittedName>
</protein>
<dbReference type="PANTHER" id="PTHR38465">
    <property type="entry name" value="HTH-TYPE TRANSCRIPTIONAL REGULATOR MJ1563-RELATED"/>
    <property type="match status" value="1"/>
</dbReference>
<dbReference type="SUPFAM" id="SSF46785">
    <property type="entry name" value="Winged helix' DNA-binding domain"/>
    <property type="match status" value="1"/>
</dbReference>
<gene>
    <name evidence="5" type="ORF">Q5716_08685</name>
</gene>
<reference evidence="5 6" key="1">
    <citation type="submission" date="2023-07" db="EMBL/GenBank/DDBJ databases">
        <title>Protaetiibacter sp. nov WY-16 isolated from soil.</title>
        <authorList>
            <person name="Liu B."/>
            <person name="Wan Y."/>
        </authorList>
    </citation>
    <scope>NUCLEOTIDE SEQUENCE [LARGE SCALE GENOMIC DNA]</scope>
    <source>
        <strain evidence="5 6">WY-16</strain>
    </source>
</reference>
<dbReference type="Proteomes" id="UP001241072">
    <property type="component" value="Unassembled WGS sequence"/>
</dbReference>
<dbReference type="InterPro" id="IPR036388">
    <property type="entry name" value="WH-like_DNA-bd_sf"/>
</dbReference>
<dbReference type="EMBL" id="JAUQUB010000001">
    <property type="protein sequence ID" value="MDO7882298.1"/>
    <property type="molecule type" value="Genomic_DNA"/>
</dbReference>
<dbReference type="InterPro" id="IPR052362">
    <property type="entry name" value="HTH-GbsR_regulator"/>
</dbReference>
<evidence type="ECO:0000313" key="5">
    <source>
        <dbReference type="EMBL" id="MDO7882298.1"/>
    </source>
</evidence>
<dbReference type="PANTHER" id="PTHR38465:SF2">
    <property type="entry name" value="HTH-TYPE TRANSCRIPTIONAL REGULATOR MMPR5"/>
    <property type="match status" value="1"/>
</dbReference>
<evidence type="ECO:0000256" key="2">
    <source>
        <dbReference type="ARBA" id="ARBA00023125"/>
    </source>
</evidence>
<accession>A0ABT9BMP4</accession>
<evidence type="ECO:0000259" key="4">
    <source>
        <dbReference type="Pfam" id="PF12802"/>
    </source>
</evidence>
<proteinExistence type="predicted"/>
<dbReference type="RefSeq" id="WP_305002677.1">
    <property type="nucleotide sequence ID" value="NZ_JAUQUB010000001.1"/>
</dbReference>
<evidence type="ECO:0000313" key="6">
    <source>
        <dbReference type="Proteomes" id="UP001241072"/>
    </source>
</evidence>
<dbReference type="InterPro" id="IPR036390">
    <property type="entry name" value="WH_DNA-bd_sf"/>
</dbReference>
<keyword evidence="1" id="KW-0805">Transcription regulation</keyword>
<keyword evidence="2" id="KW-0238">DNA-binding</keyword>
<keyword evidence="3" id="KW-0804">Transcription</keyword>
<dbReference type="InterPro" id="IPR000835">
    <property type="entry name" value="HTH_MarR-typ"/>
</dbReference>
<sequence>MSTDDAAATAEVVDEKEAARRAFAEDFGLFWEAAGSPRMEGRILGYLLIMDAPYISSADLASVLNASAGSVSTTTRRLVEGGWVRRHAIPGDRSHYFRMENDVWGGWLAGERRFLEKQRDLMERGLELGFTDGDARQRLINGRDYMTWVISYHRKMLVDWEAAKAERDGTPKP</sequence>
<feature type="domain" description="HTH marR-type" evidence="4">
    <location>
        <begin position="37"/>
        <end position="93"/>
    </location>
</feature>
<evidence type="ECO:0000256" key="3">
    <source>
        <dbReference type="ARBA" id="ARBA00023163"/>
    </source>
</evidence>
<keyword evidence="6" id="KW-1185">Reference proteome</keyword>
<comment type="caution">
    <text evidence="5">The sequence shown here is derived from an EMBL/GenBank/DDBJ whole genome shotgun (WGS) entry which is preliminary data.</text>
</comment>
<evidence type="ECO:0000256" key="1">
    <source>
        <dbReference type="ARBA" id="ARBA00023015"/>
    </source>
</evidence>